<evidence type="ECO:0000313" key="2">
    <source>
        <dbReference type="Proteomes" id="UP001500320"/>
    </source>
</evidence>
<dbReference type="Proteomes" id="UP001500320">
    <property type="component" value="Unassembled WGS sequence"/>
</dbReference>
<gene>
    <name evidence="1" type="ORF">GCM10010466_65460</name>
</gene>
<sequence length="76" mass="8584">MRTIIPLIPRPRTPLDDELDMRPLAYAVERMTPDLWAALLPGETPEEARARREAAADILDELLHEAPAEIAEAVIW</sequence>
<accession>A0ABP6P2Z1</accession>
<evidence type="ECO:0000313" key="1">
    <source>
        <dbReference type="EMBL" id="GAA3165599.1"/>
    </source>
</evidence>
<reference evidence="2" key="1">
    <citation type="journal article" date="2019" name="Int. J. Syst. Evol. Microbiol.">
        <title>The Global Catalogue of Microorganisms (GCM) 10K type strain sequencing project: providing services to taxonomists for standard genome sequencing and annotation.</title>
        <authorList>
            <consortium name="The Broad Institute Genomics Platform"/>
            <consortium name="The Broad Institute Genome Sequencing Center for Infectious Disease"/>
            <person name="Wu L."/>
            <person name="Ma J."/>
        </authorList>
    </citation>
    <scope>NUCLEOTIDE SEQUENCE [LARGE SCALE GENOMIC DNA]</scope>
    <source>
        <strain evidence="2">JCM 9373</strain>
    </source>
</reference>
<protein>
    <submittedName>
        <fullName evidence="1">Uncharacterized protein</fullName>
    </submittedName>
</protein>
<dbReference type="EMBL" id="BAAAUT010000092">
    <property type="protein sequence ID" value="GAA3165599.1"/>
    <property type="molecule type" value="Genomic_DNA"/>
</dbReference>
<keyword evidence="2" id="KW-1185">Reference proteome</keyword>
<organism evidence="1 2">
    <name type="scientific">Planomonospora alba</name>
    <dbReference type="NCBI Taxonomy" id="161354"/>
    <lineage>
        <taxon>Bacteria</taxon>
        <taxon>Bacillati</taxon>
        <taxon>Actinomycetota</taxon>
        <taxon>Actinomycetes</taxon>
        <taxon>Streptosporangiales</taxon>
        <taxon>Streptosporangiaceae</taxon>
        <taxon>Planomonospora</taxon>
    </lineage>
</organism>
<dbReference type="RefSeq" id="WP_344866450.1">
    <property type="nucleotide sequence ID" value="NZ_BAAAUT010000092.1"/>
</dbReference>
<name>A0ABP6P2Z1_9ACTN</name>
<proteinExistence type="predicted"/>
<comment type="caution">
    <text evidence="1">The sequence shown here is derived from an EMBL/GenBank/DDBJ whole genome shotgun (WGS) entry which is preliminary data.</text>
</comment>